<feature type="transmembrane region" description="Helical" evidence="7">
    <location>
        <begin position="309"/>
        <end position="326"/>
    </location>
</feature>
<keyword evidence="5 7" id="KW-1133">Transmembrane helix</keyword>
<keyword evidence="4" id="KW-0378">Hydrolase</keyword>
<evidence type="ECO:0000256" key="6">
    <source>
        <dbReference type="ARBA" id="ARBA00023136"/>
    </source>
</evidence>
<dbReference type="PANTHER" id="PTHR43731:SF14">
    <property type="entry name" value="PRESENILIN-ASSOCIATED RHOMBOID-LIKE PROTEIN, MITOCHONDRIAL"/>
    <property type="match status" value="1"/>
</dbReference>
<gene>
    <name evidence="9" type="ORF">KHX14_09935</name>
</gene>
<dbReference type="Gene3D" id="1.20.1540.10">
    <property type="entry name" value="Rhomboid-like"/>
    <property type="match status" value="1"/>
</dbReference>
<dbReference type="Proteomes" id="UP000751224">
    <property type="component" value="Unassembled WGS sequence"/>
</dbReference>
<keyword evidence="6 7" id="KW-0472">Membrane</keyword>
<feature type="transmembrane region" description="Helical" evidence="7">
    <location>
        <begin position="254"/>
        <end position="272"/>
    </location>
</feature>
<dbReference type="Pfam" id="PF01694">
    <property type="entry name" value="Rhomboid"/>
    <property type="match status" value="1"/>
</dbReference>
<dbReference type="InterPro" id="IPR035952">
    <property type="entry name" value="Rhomboid-like_sf"/>
</dbReference>
<proteinExistence type="inferred from homology"/>
<evidence type="ECO:0000256" key="1">
    <source>
        <dbReference type="ARBA" id="ARBA00004141"/>
    </source>
</evidence>
<sequence>MFFIKNFTEKLLENEYKPIANFYSSKNIDENTEYIAFIKQVGQISYCVVVINADKKYDYKGFYKDVLSYLNQLNKVVVTGIFVTNSLNDQIIDFTNIDIEDYQNKLIDVRWIVDIKNNKIIVNGQQPNKILNVDMLIKTSFHNGTYAVGQDLDTLMEKSEDKRFKYIKTNNIAVTIALIIINGVIEVFNFLLGFQFGDNSIILNGGISREMILSGQWYRLLTYMFIHGSVTHYVGNALSLYIFGSRVEKYFGKINMLIIYFVAGLGGGLLSMCLNGGLAVGASGAIFGLIGAVLAYTKIKNHSIGGFDTYLIVIFIIFGLLSGFMMADIDNWGHIGGFMTGIVASFIVLKGEKNEDI</sequence>
<evidence type="ECO:0000256" key="4">
    <source>
        <dbReference type="ARBA" id="ARBA00022801"/>
    </source>
</evidence>
<dbReference type="InterPro" id="IPR022764">
    <property type="entry name" value="Peptidase_S54_rhomboid_dom"/>
</dbReference>
<dbReference type="RefSeq" id="WP_303888119.1">
    <property type="nucleotide sequence ID" value="NZ_JAGZCC010000082.1"/>
</dbReference>
<dbReference type="InterPro" id="IPR050925">
    <property type="entry name" value="Rhomboid_protease_S54"/>
</dbReference>
<dbReference type="EMBL" id="JAGZCC010000082">
    <property type="protein sequence ID" value="MBS5589104.1"/>
    <property type="molecule type" value="Genomic_DNA"/>
</dbReference>
<evidence type="ECO:0000313" key="10">
    <source>
        <dbReference type="Proteomes" id="UP000751224"/>
    </source>
</evidence>
<feature type="transmembrane region" description="Helical" evidence="7">
    <location>
        <begin position="172"/>
        <end position="197"/>
    </location>
</feature>
<evidence type="ECO:0000256" key="2">
    <source>
        <dbReference type="ARBA" id="ARBA00009045"/>
    </source>
</evidence>
<protein>
    <submittedName>
        <fullName evidence="9">Rhomboid family intramembrane serine protease</fullName>
    </submittedName>
</protein>
<comment type="caution">
    <text evidence="9">The sequence shown here is derived from an EMBL/GenBank/DDBJ whole genome shotgun (WGS) entry which is preliminary data.</text>
</comment>
<organism evidence="9 10">
    <name type="scientific">Thomasclavelia spiroformis</name>
    <dbReference type="NCBI Taxonomy" id="29348"/>
    <lineage>
        <taxon>Bacteria</taxon>
        <taxon>Bacillati</taxon>
        <taxon>Bacillota</taxon>
        <taxon>Erysipelotrichia</taxon>
        <taxon>Erysipelotrichales</taxon>
        <taxon>Coprobacillaceae</taxon>
        <taxon>Thomasclavelia</taxon>
    </lineage>
</organism>
<dbReference type="SUPFAM" id="SSF144091">
    <property type="entry name" value="Rhomboid-like"/>
    <property type="match status" value="1"/>
</dbReference>
<dbReference type="PANTHER" id="PTHR43731">
    <property type="entry name" value="RHOMBOID PROTEASE"/>
    <property type="match status" value="1"/>
</dbReference>
<keyword evidence="3 7" id="KW-0812">Transmembrane</keyword>
<dbReference type="AlphaFoldDB" id="A0A943I772"/>
<accession>A0A943I772</accession>
<dbReference type="GO" id="GO:0016020">
    <property type="term" value="C:membrane"/>
    <property type="evidence" value="ECO:0007669"/>
    <property type="project" value="UniProtKB-SubCell"/>
</dbReference>
<dbReference type="GO" id="GO:0006508">
    <property type="term" value="P:proteolysis"/>
    <property type="evidence" value="ECO:0007669"/>
    <property type="project" value="UniProtKB-KW"/>
</dbReference>
<dbReference type="GO" id="GO:0004252">
    <property type="term" value="F:serine-type endopeptidase activity"/>
    <property type="evidence" value="ECO:0007669"/>
    <property type="project" value="InterPro"/>
</dbReference>
<reference evidence="9" key="1">
    <citation type="submission" date="2021-02" db="EMBL/GenBank/DDBJ databases">
        <title>Infant gut strain persistence is associated with maternal origin, phylogeny, and functional potential including surface adhesion and iron acquisition.</title>
        <authorList>
            <person name="Lou Y.C."/>
        </authorList>
    </citation>
    <scope>NUCLEOTIDE SEQUENCE</scope>
    <source>
        <strain evidence="9">L3_108_000G1_dasL3_108_000G1_metabat.metabat.11</strain>
    </source>
</reference>
<evidence type="ECO:0000256" key="5">
    <source>
        <dbReference type="ARBA" id="ARBA00022989"/>
    </source>
</evidence>
<name>A0A943I772_9FIRM</name>
<evidence type="ECO:0000256" key="7">
    <source>
        <dbReference type="SAM" id="Phobius"/>
    </source>
</evidence>
<comment type="similarity">
    <text evidence="2">Belongs to the peptidase S54 family.</text>
</comment>
<feature type="transmembrane region" description="Helical" evidence="7">
    <location>
        <begin position="217"/>
        <end position="242"/>
    </location>
</feature>
<evidence type="ECO:0000313" key="9">
    <source>
        <dbReference type="EMBL" id="MBS5589104.1"/>
    </source>
</evidence>
<feature type="transmembrane region" description="Helical" evidence="7">
    <location>
        <begin position="278"/>
        <end position="297"/>
    </location>
</feature>
<evidence type="ECO:0000259" key="8">
    <source>
        <dbReference type="Pfam" id="PF01694"/>
    </source>
</evidence>
<comment type="subcellular location">
    <subcellularLocation>
        <location evidence="1">Membrane</location>
        <topology evidence="1">Multi-pass membrane protein</topology>
    </subcellularLocation>
</comment>
<feature type="domain" description="Peptidase S54 rhomboid" evidence="8">
    <location>
        <begin position="215"/>
        <end position="350"/>
    </location>
</feature>
<feature type="transmembrane region" description="Helical" evidence="7">
    <location>
        <begin position="332"/>
        <end position="349"/>
    </location>
</feature>
<keyword evidence="9" id="KW-0645">Protease</keyword>
<evidence type="ECO:0000256" key="3">
    <source>
        <dbReference type="ARBA" id="ARBA00022692"/>
    </source>
</evidence>